<name>A0AAN7VZL7_9PEZI</name>
<protein>
    <submittedName>
        <fullName evidence="1">Uncharacterized protein</fullName>
    </submittedName>
</protein>
<organism evidence="1 2">
    <name type="scientific">Elasticomyces elasticus</name>
    <dbReference type="NCBI Taxonomy" id="574655"/>
    <lineage>
        <taxon>Eukaryota</taxon>
        <taxon>Fungi</taxon>
        <taxon>Dikarya</taxon>
        <taxon>Ascomycota</taxon>
        <taxon>Pezizomycotina</taxon>
        <taxon>Dothideomycetes</taxon>
        <taxon>Dothideomycetidae</taxon>
        <taxon>Mycosphaerellales</taxon>
        <taxon>Teratosphaeriaceae</taxon>
        <taxon>Elasticomyces</taxon>
    </lineage>
</organism>
<comment type="caution">
    <text evidence="1">The sequence shown here is derived from an EMBL/GenBank/DDBJ whole genome shotgun (WGS) entry which is preliminary data.</text>
</comment>
<evidence type="ECO:0000313" key="2">
    <source>
        <dbReference type="Proteomes" id="UP001310594"/>
    </source>
</evidence>
<evidence type="ECO:0000313" key="1">
    <source>
        <dbReference type="EMBL" id="KAK5696583.1"/>
    </source>
</evidence>
<reference evidence="1" key="1">
    <citation type="submission" date="2023-08" db="EMBL/GenBank/DDBJ databases">
        <title>Black Yeasts Isolated from many extreme environments.</title>
        <authorList>
            <person name="Coleine C."/>
            <person name="Stajich J.E."/>
            <person name="Selbmann L."/>
        </authorList>
    </citation>
    <scope>NUCLEOTIDE SEQUENCE</scope>
    <source>
        <strain evidence="1">CCFEE 5810</strain>
    </source>
</reference>
<proteinExistence type="predicted"/>
<dbReference type="InterPro" id="IPR038883">
    <property type="entry name" value="AN11006-like"/>
</dbReference>
<dbReference type="AlphaFoldDB" id="A0AAN7VZL7"/>
<dbReference type="PANTHER" id="PTHR42085:SF2">
    <property type="entry name" value="F-BOX DOMAIN-CONTAINING PROTEIN"/>
    <property type="match status" value="1"/>
</dbReference>
<sequence>MATKPSCPFLALPLELRELIYDYVFHGPNTRVRYSIKYPDAYTSPRNFGILRASRQIYAEALPRFYLDKVFFYNRETSVEWEHIVAWLHAKPRHVHKLIAAIELARPRRQGGSKTAVRRYTEEEETTHAQGCRAIDEAGIEPREGTLRVYSVWSPEAAREQRQRFIYEKRGVR</sequence>
<dbReference type="PANTHER" id="PTHR42085">
    <property type="entry name" value="F-BOX DOMAIN-CONTAINING PROTEIN"/>
    <property type="match status" value="1"/>
</dbReference>
<gene>
    <name evidence="1" type="ORF">LTR97_007886</name>
</gene>
<dbReference type="EMBL" id="JAVRQU010000012">
    <property type="protein sequence ID" value="KAK5696583.1"/>
    <property type="molecule type" value="Genomic_DNA"/>
</dbReference>
<accession>A0AAN7VZL7</accession>
<dbReference type="Proteomes" id="UP001310594">
    <property type="component" value="Unassembled WGS sequence"/>
</dbReference>